<dbReference type="eggNOG" id="KOG0156">
    <property type="taxonomic scope" value="Eukaryota"/>
</dbReference>
<dbReference type="PANTHER" id="PTHR47955">
    <property type="entry name" value="CYTOCHROME P450 FAMILY 71 PROTEIN"/>
    <property type="match status" value="1"/>
</dbReference>
<dbReference type="InterPro" id="IPR001128">
    <property type="entry name" value="Cyt_P450"/>
</dbReference>
<dbReference type="FunFam" id="1.10.630.10:FF:000064">
    <property type="entry name" value="Cytochrome P450 monooxygenase"/>
    <property type="match status" value="1"/>
</dbReference>
<dbReference type="GO" id="GO:0005506">
    <property type="term" value="F:iron ion binding"/>
    <property type="evidence" value="ECO:0007669"/>
    <property type="project" value="InterPro"/>
</dbReference>
<dbReference type="SUPFAM" id="SSF48264">
    <property type="entry name" value="Cytochrome P450"/>
    <property type="match status" value="1"/>
</dbReference>
<reference evidence="9" key="1">
    <citation type="journal article" date="2009" name="Science">
        <title>The B73 maize genome: complexity, diversity, and dynamics.</title>
        <authorList>
            <person name="Schnable P.S."/>
            <person name="Ware D."/>
            <person name="Fulton R.S."/>
            <person name="Stein J.C."/>
            <person name="Wei F."/>
            <person name="Pasternak S."/>
            <person name="Liang C."/>
            <person name="Zhang J."/>
            <person name="Fulton L."/>
            <person name="Graves T.A."/>
            <person name="Minx P."/>
            <person name="Reily A.D."/>
            <person name="Courtney L."/>
            <person name="Kruchowski S.S."/>
            <person name="Tomlinson C."/>
            <person name="Strong C."/>
            <person name="Delehaunty K."/>
            <person name="Fronick C."/>
            <person name="Courtney B."/>
            <person name="Rock S.M."/>
            <person name="Belter E."/>
            <person name="Du F."/>
            <person name="Kim K."/>
            <person name="Abbott R.M."/>
            <person name="Cotton M."/>
            <person name="Levy A."/>
            <person name="Marchetto P."/>
            <person name="Ochoa K."/>
            <person name="Jackson S.M."/>
            <person name="Gillam B."/>
            <person name="Chen W."/>
            <person name="Yan L."/>
            <person name="Higginbotham J."/>
            <person name="Cardenas M."/>
            <person name="Waligorski J."/>
            <person name="Applebaum E."/>
            <person name="Phelps L."/>
            <person name="Falcone J."/>
            <person name="Kanchi K."/>
            <person name="Thane T."/>
            <person name="Scimone A."/>
            <person name="Thane N."/>
            <person name="Henke J."/>
            <person name="Wang T."/>
            <person name="Ruppert J."/>
            <person name="Shah N."/>
            <person name="Rotter K."/>
            <person name="Hodges J."/>
            <person name="Ingenthron E."/>
            <person name="Cordes M."/>
            <person name="Kohlberg S."/>
            <person name="Sgro J."/>
            <person name="Delgado B."/>
            <person name="Mead K."/>
            <person name="Chinwalla A."/>
            <person name="Leonard S."/>
            <person name="Crouse K."/>
            <person name="Collura K."/>
            <person name="Kudrna D."/>
            <person name="Currie J."/>
            <person name="He R."/>
            <person name="Angelova A."/>
            <person name="Rajasekar S."/>
            <person name="Mueller T."/>
            <person name="Lomeli R."/>
            <person name="Scara G."/>
            <person name="Ko A."/>
            <person name="Delaney K."/>
            <person name="Wissotski M."/>
            <person name="Lopez G."/>
            <person name="Campos D."/>
            <person name="Braidotti M."/>
            <person name="Ashley E."/>
            <person name="Golser W."/>
            <person name="Kim H."/>
            <person name="Lee S."/>
            <person name="Lin J."/>
            <person name="Dujmic Z."/>
            <person name="Kim W."/>
            <person name="Talag J."/>
            <person name="Zuccolo A."/>
            <person name="Fan C."/>
            <person name="Sebastian A."/>
            <person name="Kramer M."/>
            <person name="Spiegel L."/>
            <person name="Nascimento L."/>
            <person name="Zutavern T."/>
            <person name="Miller B."/>
            <person name="Ambroise C."/>
            <person name="Muller S."/>
            <person name="Spooner W."/>
            <person name="Narechania A."/>
            <person name="Ren L."/>
            <person name="Wei S."/>
            <person name="Kumari S."/>
            <person name="Faga B."/>
            <person name="Levy M.J."/>
            <person name="McMahan L."/>
            <person name="Van Buren P."/>
            <person name="Vaughn M.W."/>
            <person name="Ying K."/>
            <person name="Yeh C.-T."/>
            <person name="Emrich S.J."/>
            <person name="Jia Y."/>
            <person name="Kalyanaraman A."/>
            <person name="Hsia A.-P."/>
            <person name="Barbazuk W.B."/>
            <person name="Baucom R.S."/>
            <person name="Brutnell T.P."/>
            <person name="Carpita N.C."/>
            <person name="Chaparro C."/>
            <person name="Chia J.-M."/>
            <person name="Deragon J.-M."/>
            <person name="Estill J.C."/>
            <person name="Fu Y."/>
            <person name="Jeddeloh J.A."/>
            <person name="Han Y."/>
            <person name="Lee H."/>
            <person name="Li P."/>
            <person name="Lisch D.R."/>
            <person name="Liu S."/>
            <person name="Liu Z."/>
            <person name="Nagel D.H."/>
            <person name="McCann M.C."/>
            <person name="SanMiguel P."/>
            <person name="Myers A.M."/>
            <person name="Nettleton D."/>
            <person name="Nguyen J."/>
            <person name="Penning B.W."/>
            <person name="Ponnala L."/>
            <person name="Schneider K.L."/>
            <person name="Schwartz D.C."/>
            <person name="Sharma A."/>
            <person name="Soderlund C."/>
            <person name="Springer N.M."/>
            <person name="Sun Q."/>
            <person name="Wang H."/>
            <person name="Waterman M."/>
            <person name="Westerman R."/>
            <person name="Wolfgruber T.K."/>
            <person name="Yang L."/>
            <person name="Yu Y."/>
            <person name="Zhang L."/>
            <person name="Zhou S."/>
            <person name="Zhu Q."/>
            <person name="Bennetzen J.L."/>
            <person name="Dawe R.K."/>
            <person name="Jiang J."/>
            <person name="Jiang N."/>
            <person name="Presting G.G."/>
            <person name="Wessler S.R."/>
            <person name="Aluru S."/>
            <person name="Martienssen R.A."/>
            <person name="Clifton S.W."/>
            <person name="McCombie W.R."/>
            <person name="Wing R.A."/>
            <person name="Wilson R.K."/>
        </authorList>
    </citation>
    <scope>NUCLEOTIDE SEQUENCE [LARGE SCALE GENOMIC DNA]</scope>
    <source>
        <strain evidence="9">cv. B73</strain>
    </source>
</reference>
<dbReference type="Gene3D" id="1.10.630.10">
    <property type="entry name" value="Cytochrome P450"/>
    <property type="match status" value="1"/>
</dbReference>
<dbReference type="SMR" id="K7TY80"/>
<evidence type="ECO:0000313" key="7">
    <source>
        <dbReference type="EMBL" id="AQK48320.1"/>
    </source>
</evidence>
<dbReference type="PRINTS" id="PR00463">
    <property type="entry name" value="EP450I"/>
</dbReference>
<keyword evidence="4 5" id="KW-0349">Heme</keyword>
<dbReference type="ExpressionAtlas" id="K7TY80">
    <property type="expression patterns" value="baseline"/>
</dbReference>
<dbReference type="Gramene" id="Zm00001eb164970_T001">
    <property type="protein sequence ID" value="Zm00001eb164970_P001"/>
    <property type="gene ID" value="Zm00001eb164970"/>
</dbReference>
<dbReference type="GO" id="GO:0016705">
    <property type="term" value="F:oxidoreductase activity, acting on paired donors, with incorporation or reduction of molecular oxygen"/>
    <property type="evidence" value="ECO:0007669"/>
    <property type="project" value="InterPro"/>
</dbReference>
<keyword evidence="5" id="KW-0503">Monooxygenase</keyword>
<keyword evidence="2 4" id="KW-0479">Metal-binding</keyword>
<dbReference type="OrthoDB" id="2789670at2759"/>
<keyword evidence="9" id="KW-1185">Reference proteome</keyword>
<dbReference type="GeneID" id="103652695"/>
<reference evidence="8" key="4">
    <citation type="submission" date="2021-05" db="UniProtKB">
        <authorList>
            <consortium name="EnsemblPlants"/>
        </authorList>
    </citation>
    <scope>IDENTIFICATION</scope>
    <source>
        <strain evidence="8">cv. B73</strain>
    </source>
</reference>
<evidence type="ECO:0000313" key="8">
    <source>
        <dbReference type="EnsemblPlants" id="Zm00001eb164970_P001"/>
    </source>
</evidence>
<evidence type="ECO:0000256" key="6">
    <source>
        <dbReference type="SAM" id="Phobius"/>
    </source>
</evidence>
<accession>K7TY80</accession>
<dbReference type="STRING" id="4577.K7TY80"/>
<dbReference type="PANTHER" id="PTHR47955:SF21">
    <property type="entry name" value="OS06G0642300 PROTEIN"/>
    <property type="match status" value="1"/>
</dbReference>
<evidence type="ECO:0000313" key="9">
    <source>
        <dbReference type="Proteomes" id="UP000007305"/>
    </source>
</evidence>
<reference evidence="8" key="3">
    <citation type="submission" date="2019-07" db="EMBL/GenBank/DDBJ databases">
        <authorList>
            <person name="Seetharam A."/>
            <person name="Woodhouse M."/>
            <person name="Cannon E."/>
        </authorList>
    </citation>
    <scope>NUCLEOTIDE SEQUENCE [LARGE SCALE GENOMIC DNA]</scope>
    <source>
        <strain evidence="8">cv. B73</strain>
    </source>
</reference>
<sequence length="522" mass="58382">MDDHGAYYCYWYCLAAVLPLVYFLLNLKPLWKRPAASNSIALGLPPGPWKLPVIGSIHHLLVRGSHVHHTLRDLSLLHGPLMFLKLGQIPVVVASTPAAAKELMKTHDAIFSARPISTAMEIIYKDGRGLVFTPNDQHWRQLRKICVVELLSAKRVLSFRPVREEVASRMVEAISSSTTTTTASPLVDVGMLVSMYVADASVHAVLGRRLKDQDAFLHRLDQVVQLAGRLTPRDLFPTSTLVRVLSRRAIREIEACQQSLFTFMDGVIREHLERKSHGEEEEEQENMIDVLLRIQQEGNLQFPLTTRTIEAVIFDLMGAGVESGSTTLHWAMAELMRHPAIMSKAQAEIRGVFMGQNKVTEERLRLGELSYLELIIKETLRLHPPGPLMIPRECQEQCRVLGYDVPKGAVVLVNVWAIGRDPDNWEEPDAFNPDRFLGDARDFKGSDFDLLPFGAGRRVCPGMAFGLASMELALANLLFHFDWSLPEGVGPSELDMTETMGITARRKADLLLSATPRVPHPC</sequence>
<dbReference type="Proteomes" id="UP000007305">
    <property type="component" value="Chromosome 4"/>
</dbReference>
<dbReference type="OMA" id="AHQEQDI"/>
<dbReference type="PROSITE" id="PS00086">
    <property type="entry name" value="CYTOCHROME_P450"/>
    <property type="match status" value="1"/>
</dbReference>
<dbReference type="EMBL" id="CM000780">
    <property type="protein sequence ID" value="AQK48320.1"/>
    <property type="molecule type" value="Genomic_DNA"/>
</dbReference>
<keyword evidence="6" id="KW-1133">Transmembrane helix</keyword>
<evidence type="ECO:0000256" key="5">
    <source>
        <dbReference type="RuleBase" id="RU000461"/>
    </source>
</evidence>
<dbReference type="CDD" id="cd11072">
    <property type="entry name" value="CYP71-like"/>
    <property type="match status" value="1"/>
</dbReference>
<dbReference type="PaxDb" id="4577-GRMZM2G131508_P01"/>
<dbReference type="HOGENOM" id="CLU_001570_4_1_1"/>
<dbReference type="InterPro" id="IPR036396">
    <property type="entry name" value="Cyt_P450_sf"/>
</dbReference>
<comment type="cofactor">
    <cofactor evidence="4">
        <name>heme</name>
        <dbReference type="ChEBI" id="CHEBI:30413"/>
    </cofactor>
</comment>
<keyword evidence="5" id="KW-0560">Oxidoreductase</keyword>
<dbReference type="AlphaFoldDB" id="K7TY80"/>
<evidence type="ECO:0000256" key="3">
    <source>
        <dbReference type="ARBA" id="ARBA00023004"/>
    </source>
</evidence>
<dbReference type="GO" id="GO:0016491">
    <property type="term" value="F:oxidoreductase activity"/>
    <property type="evidence" value="ECO:0000318"/>
    <property type="project" value="GO_Central"/>
</dbReference>
<evidence type="ECO:0000256" key="1">
    <source>
        <dbReference type="ARBA" id="ARBA00010617"/>
    </source>
</evidence>
<dbReference type="GO" id="GO:0004497">
    <property type="term" value="F:monooxygenase activity"/>
    <property type="evidence" value="ECO:0007669"/>
    <property type="project" value="UniProtKB-KW"/>
</dbReference>
<keyword evidence="3 4" id="KW-0408">Iron</keyword>
<dbReference type="InterPro" id="IPR002401">
    <property type="entry name" value="Cyt_P450_E_grp-I"/>
</dbReference>
<keyword evidence="6" id="KW-0812">Transmembrane</keyword>
<gene>
    <name evidence="8" type="primary">LOC103652695</name>
    <name evidence="7" type="ORF">ZEAMMB73_Zm00001d048645</name>
</gene>
<feature type="binding site" description="axial binding residue" evidence="4">
    <location>
        <position position="460"/>
    </location>
    <ligand>
        <name>heme</name>
        <dbReference type="ChEBI" id="CHEBI:30413"/>
    </ligand>
    <ligandPart>
        <name>Fe</name>
        <dbReference type="ChEBI" id="CHEBI:18248"/>
    </ligandPart>
</feature>
<reference evidence="7" key="2">
    <citation type="submission" date="2015-12" db="EMBL/GenBank/DDBJ databases">
        <title>Update maize B73 reference genome by single molecule sequencing technologies.</title>
        <authorList>
            <consortium name="Maize Genome Sequencing Project"/>
            <person name="Ware D."/>
        </authorList>
    </citation>
    <scope>NUCLEOTIDE SEQUENCE</scope>
    <source>
        <tissue evidence="7">Seedling</tissue>
    </source>
</reference>
<evidence type="ECO:0000256" key="2">
    <source>
        <dbReference type="ARBA" id="ARBA00022723"/>
    </source>
</evidence>
<dbReference type="PRINTS" id="PR00385">
    <property type="entry name" value="P450"/>
</dbReference>
<dbReference type="RefSeq" id="XP_035823044.1">
    <property type="nucleotide sequence ID" value="XM_035967151.1"/>
</dbReference>
<protein>
    <submittedName>
        <fullName evidence="7">Putative cytochrome P450 superfamily protein</fullName>
    </submittedName>
</protein>
<keyword evidence="6" id="KW-0472">Membrane</keyword>
<comment type="similarity">
    <text evidence="1 5">Belongs to the cytochrome P450 family.</text>
</comment>
<feature type="transmembrane region" description="Helical" evidence="6">
    <location>
        <begin position="6"/>
        <end position="25"/>
    </location>
</feature>
<name>K7TY80_MAIZE</name>
<dbReference type="EnsemblPlants" id="Zm00001eb164970_T001">
    <property type="protein sequence ID" value="Zm00001eb164970_P001"/>
    <property type="gene ID" value="Zm00001eb164970"/>
</dbReference>
<organism evidence="7">
    <name type="scientific">Zea mays</name>
    <name type="common">Maize</name>
    <dbReference type="NCBI Taxonomy" id="4577"/>
    <lineage>
        <taxon>Eukaryota</taxon>
        <taxon>Viridiplantae</taxon>
        <taxon>Streptophyta</taxon>
        <taxon>Embryophyta</taxon>
        <taxon>Tracheophyta</taxon>
        <taxon>Spermatophyta</taxon>
        <taxon>Magnoliopsida</taxon>
        <taxon>Liliopsida</taxon>
        <taxon>Poales</taxon>
        <taxon>Poaceae</taxon>
        <taxon>PACMAD clade</taxon>
        <taxon>Panicoideae</taxon>
        <taxon>Andropogonodae</taxon>
        <taxon>Andropogoneae</taxon>
        <taxon>Tripsacinae</taxon>
        <taxon>Zea</taxon>
    </lineage>
</organism>
<dbReference type="Pfam" id="PF00067">
    <property type="entry name" value="p450"/>
    <property type="match status" value="1"/>
</dbReference>
<dbReference type="GO" id="GO:0020037">
    <property type="term" value="F:heme binding"/>
    <property type="evidence" value="ECO:0007669"/>
    <property type="project" value="InterPro"/>
</dbReference>
<evidence type="ECO:0000256" key="4">
    <source>
        <dbReference type="PIRSR" id="PIRSR602401-1"/>
    </source>
</evidence>
<dbReference type="InterPro" id="IPR017972">
    <property type="entry name" value="Cyt_P450_CS"/>
</dbReference>
<proteinExistence type="inferred from homology"/>